<dbReference type="Proteomes" id="UP000325313">
    <property type="component" value="Unassembled WGS sequence"/>
</dbReference>
<feature type="region of interest" description="Disordered" evidence="1">
    <location>
        <begin position="1"/>
        <end position="68"/>
    </location>
</feature>
<feature type="region of interest" description="Disordered" evidence="1">
    <location>
        <begin position="140"/>
        <end position="174"/>
    </location>
</feature>
<evidence type="ECO:0000313" key="3">
    <source>
        <dbReference type="Proteomes" id="UP000325313"/>
    </source>
</evidence>
<organism evidence="2 3">
    <name type="scientific">Puccinia graminis f. sp. tritici</name>
    <dbReference type="NCBI Taxonomy" id="56615"/>
    <lineage>
        <taxon>Eukaryota</taxon>
        <taxon>Fungi</taxon>
        <taxon>Dikarya</taxon>
        <taxon>Basidiomycota</taxon>
        <taxon>Pucciniomycotina</taxon>
        <taxon>Pucciniomycetes</taxon>
        <taxon>Pucciniales</taxon>
        <taxon>Pucciniaceae</taxon>
        <taxon>Puccinia</taxon>
    </lineage>
</organism>
<feature type="compositionally biased region" description="Polar residues" evidence="1">
    <location>
        <begin position="271"/>
        <end position="283"/>
    </location>
</feature>
<proteinExistence type="predicted"/>
<name>A0A5B0RP29_PUCGR</name>
<evidence type="ECO:0000313" key="2">
    <source>
        <dbReference type="EMBL" id="KAA1127072.1"/>
    </source>
</evidence>
<feature type="compositionally biased region" description="Polar residues" evidence="1">
    <location>
        <begin position="37"/>
        <end position="59"/>
    </location>
</feature>
<gene>
    <name evidence="2" type="ORF">PGTUg99_018336</name>
</gene>
<comment type="caution">
    <text evidence="2">The sequence shown here is derived from an EMBL/GenBank/DDBJ whole genome shotgun (WGS) entry which is preliminary data.</text>
</comment>
<sequence length="549" mass="60935">MLDPIKQPSSNTLGDTIHQEKPPPSHPVSLHRAPEKPTTTTKRPNASLPSPNMDASGSANKLEPASNKLRKIADIKPTIPQAPKMAASTPAVLSTRNTDKGELRTATVELAQIIYSNIYINIDLHPSTAQTASASLRSMKFKKKTPHGTEKPKDTAGPGASRLVNASASQNKDGPVIKKELETGNDQQAASQNQHKPYIVKTEPDMEDSKEWFQAGSKHPITSAPVVGANRAGDEAAATPSNKRCRETDSAEKRLLPDSGARTALAGPGIGSSTRSIWPSVQEPTSDSDKLFSRFFEDKVRTLSSPLPLTIFNPKWQRAALSYEARQRAEGEASSENDDDGDHEGLFYYGYPYPDEILQDFKSWTLNHRNFHATLRDVYKFEIFAEWMLKHKANADRILDVHGFMVALRYDIQVRANAFAFRVISEQGAESVSDVSILRKDIEQEAYSKSVQLNELGYEDNPYLPGAARHAYHPQSGKRDRPANQLIDSSPIVSNYDFKNRYLNRANSHDRFARNPRYFGNSYIPNFVYDKNKNINLNGRRASGSGSNS</sequence>
<dbReference type="EMBL" id="VDEP01000169">
    <property type="protein sequence ID" value="KAA1127072.1"/>
    <property type="molecule type" value="Genomic_DNA"/>
</dbReference>
<dbReference type="AlphaFoldDB" id="A0A5B0RP29"/>
<reference evidence="2 3" key="1">
    <citation type="submission" date="2019-05" db="EMBL/GenBank/DDBJ databases">
        <title>Emergence of the Ug99 lineage of the wheat stem rust pathogen through somatic hybridization.</title>
        <authorList>
            <person name="Li F."/>
            <person name="Upadhyaya N.M."/>
            <person name="Sperschneider J."/>
            <person name="Matny O."/>
            <person name="Nguyen-Phuc H."/>
            <person name="Mago R."/>
            <person name="Raley C."/>
            <person name="Miller M.E."/>
            <person name="Silverstein K.A.T."/>
            <person name="Henningsen E."/>
            <person name="Hirsch C.D."/>
            <person name="Visser B."/>
            <person name="Pretorius Z.A."/>
            <person name="Steffenson B.J."/>
            <person name="Schwessinger B."/>
            <person name="Dodds P.N."/>
            <person name="Figueroa M."/>
        </authorList>
    </citation>
    <scope>NUCLEOTIDE SEQUENCE [LARGE SCALE GENOMIC DNA]</scope>
    <source>
        <strain evidence="2 3">Ug99</strain>
    </source>
</reference>
<accession>A0A5B0RP29</accession>
<protein>
    <submittedName>
        <fullName evidence="2">Uncharacterized protein</fullName>
    </submittedName>
</protein>
<evidence type="ECO:0000256" key="1">
    <source>
        <dbReference type="SAM" id="MobiDB-lite"/>
    </source>
</evidence>
<feature type="region of interest" description="Disordered" evidence="1">
    <location>
        <begin position="261"/>
        <end position="283"/>
    </location>
</feature>